<dbReference type="RefSeq" id="WP_160917754.1">
    <property type="nucleotide sequence ID" value="NZ_WMEY01000001.1"/>
</dbReference>
<evidence type="ECO:0008006" key="5">
    <source>
        <dbReference type="Google" id="ProtNLM"/>
    </source>
</evidence>
<sequence length="371" mass="41732">MRKLFLFLLVALVALVTACSNSASTNEQTDEKTDQQATNEDESKESDKKAEKKNEEKEVAQPFEALAPSEDAKPLRETMTEEELAKMPVVEAHGEDRTRKTPVGETLMEGTTDETDGILKDYRLVAYYGQPNSTKMGILGEMEPEALMTKLKEQTQAYSDADPDRPAIPTIELITTIAQREPGPNGKYYHMTSEEDIDEYAELAKKHNAILMLDVQLGRDTALHQVQLLEKWLKLPYVHVAIDTEFHVKEGQTPGIDLGSVDGSEVQEVVDYVSKFVEENDLPDKIVLVHQFTDHAVTNKQAIKPTDNVEVALNFDGYGDYGTKMSLYRKFVRNEPVQYGGFKIFYNKDKPVLTPAEVLQLDPNPAIINYQ</sequence>
<organism evidence="3 4">
    <name type="scientific">Guptibacillus hwajinpoensis</name>
    <dbReference type="NCBI Taxonomy" id="208199"/>
    <lineage>
        <taxon>Bacteria</taxon>
        <taxon>Bacillati</taxon>
        <taxon>Bacillota</taxon>
        <taxon>Bacilli</taxon>
        <taxon>Bacillales</taxon>
        <taxon>Guptibacillaceae</taxon>
        <taxon>Guptibacillus</taxon>
    </lineage>
</organism>
<dbReference type="EMBL" id="WMEY01000001">
    <property type="protein sequence ID" value="MYL61801.1"/>
    <property type="molecule type" value="Genomic_DNA"/>
</dbReference>
<evidence type="ECO:0000313" key="3">
    <source>
        <dbReference type="EMBL" id="MYL61801.1"/>
    </source>
</evidence>
<proteinExistence type="predicted"/>
<protein>
    <recommendedName>
        <fullName evidence="5">Lipoprotein</fullName>
    </recommendedName>
</protein>
<name>A0A845EN63_9BACL</name>
<feature type="signal peptide" evidence="2">
    <location>
        <begin position="1"/>
        <end position="23"/>
    </location>
</feature>
<evidence type="ECO:0000313" key="4">
    <source>
        <dbReference type="Proteomes" id="UP000447833"/>
    </source>
</evidence>
<gene>
    <name evidence="3" type="ORF">GLW07_00390</name>
</gene>
<evidence type="ECO:0000256" key="1">
    <source>
        <dbReference type="SAM" id="MobiDB-lite"/>
    </source>
</evidence>
<reference evidence="3 4" key="1">
    <citation type="submission" date="2019-11" db="EMBL/GenBank/DDBJ databases">
        <title>Genome sequences of 17 halophilic strains isolated from different environments.</title>
        <authorList>
            <person name="Furrow R.E."/>
        </authorList>
    </citation>
    <scope>NUCLEOTIDE SEQUENCE [LARGE SCALE GENOMIC DNA]</scope>
    <source>
        <strain evidence="3 4">22506_14_FS</strain>
    </source>
</reference>
<dbReference type="PROSITE" id="PS51257">
    <property type="entry name" value="PROKAR_LIPOPROTEIN"/>
    <property type="match status" value="1"/>
</dbReference>
<comment type="caution">
    <text evidence="3">The sequence shown here is derived from an EMBL/GenBank/DDBJ whole genome shotgun (WGS) entry which is preliminary data.</text>
</comment>
<feature type="compositionally biased region" description="Basic and acidic residues" evidence="1">
    <location>
        <begin position="45"/>
        <end position="59"/>
    </location>
</feature>
<accession>A0A845EN63</accession>
<feature type="chain" id="PRO_5032335122" description="Lipoprotein" evidence="2">
    <location>
        <begin position="24"/>
        <end position="371"/>
    </location>
</feature>
<dbReference type="AlphaFoldDB" id="A0A845EN63"/>
<dbReference type="Proteomes" id="UP000447833">
    <property type="component" value="Unassembled WGS sequence"/>
</dbReference>
<evidence type="ECO:0000256" key="2">
    <source>
        <dbReference type="SAM" id="SignalP"/>
    </source>
</evidence>
<feature type="region of interest" description="Disordered" evidence="1">
    <location>
        <begin position="21"/>
        <end position="74"/>
    </location>
</feature>
<keyword evidence="2" id="KW-0732">Signal</keyword>